<dbReference type="InterPro" id="IPR018114">
    <property type="entry name" value="TRYPSIN_HIS"/>
</dbReference>
<accession>A0ABD0YMG8</accession>
<evidence type="ECO:0000256" key="4">
    <source>
        <dbReference type="ARBA" id="ARBA00022729"/>
    </source>
</evidence>
<evidence type="ECO:0000256" key="6">
    <source>
        <dbReference type="ARBA" id="ARBA00022825"/>
    </source>
</evidence>
<dbReference type="GO" id="GO:0008236">
    <property type="term" value="F:serine-type peptidase activity"/>
    <property type="evidence" value="ECO:0007669"/>
    <property type="project" value="UniProtKB-KW"/>
</dbReference>
<dbReference type="CDD" id="cd00190">
    <property type="entry name" value="Tryp_SPc"/>
    <property type="match status" value="1"/>
</dbReference>
<dbReference type="SUPFAM" id="SSF50494">
    <property type="entry name" value="Trypsin-like serine proteases"/>
    <property type="match status" value="1"/>
</dbReference>
<keyword evidence="7" id="KW-0865">Zymogen</keyword>
<dbReference type="PANTHER" id="PTHR24252">
    <property type="entry name" value="ACROSIN-RELATED"/>
    <property type="match status" value="1"/>
</dbReference>
<gene>
    <name evidence="12" type="ORF">AAG570_001050</name>
</gene>
<dbReference type="PRINTS" id="PR00722">
    <property type="entry name" value="CHYMOTRYPSIN"/>
</dbReference>
<evidence type="ECO:0000256" key="1">
    <source>
        <dbReference type="ARBA" id="ARBA00004613"/>
    </source>
</evidence>
<comment type="caution">
    <text evidence="12">The sequence shown here is derived from an EMBL/GenBank/DDBJ whole genome shotgun (WGS) entry which is preliminary data.</text>
</comment>
<keyword evidence="3 9" id="KW-0645">Protease</keyword>
<dbReference type="InterPro" id="IPR043504">
    <property type="entry name" value="Peptidase_S1_PA_chymotrypsin"/>
</dbReference>
<dbReference type="GO" id="GO:0005576">
    <property type="term" value="C:extracellular region"/>
    <property type="evidence" value="ECO:0007669"/>
    <property type="project" value="UniProtKB-SubCell"/>
</dbReference>
<organism evidence="12 13">
    <name type="scientific">Ranatra chinensis</name>
    <dbReference type="NCBI Taxonomy" id="642074"/>
    <lineage>
        <taxon>Eukaryota</taxon>
        <taxon>Metazoa</taxon>
        <taxon>Ecdysozoa</taxon>
        <taxon>Arthropoda</taxon>
        <taxon>Hexapoda</taxon>
        <taxon>Insecta</taxon>
        <taxon>Pterygota</taxon>
        <taxon>Neoptera</taxon>
        <taxon>Paraneoptera</taxon>
        <taxon>Hemiptera</taxon>
        <taxon>Heteroptera</taxon>
        <taxon>Panheteroptera</taxon>
        <taxon>Nepomorpha</taxon>
        <taxon>Nepidae</taxon>
        <taxon>Ranatrinae</taxon>
        <taxon>Ranatra</taxon>
    </lineage>
</organism>
<dbReference type="InterPro" id="IPR033116">
    <property type="entry name" value="TRYPSIN_SER"/>
</dbReference>
<proteinExistence type="predicted"/>
<evidence type="ECO:0000256" key="7">
    <source>
        <dbReference type="ARBA" id="ARBA00023145"/>
    </source>
</evidence>
<keyword evidence="8" id="KW-1015">Disulfide bond</keyword>
<dbReference type="Proteomes" id="UP001558652">
    <property type="component" value="Unassembled WGS sequence"/>
</dbReference>
<feature type="domain" description="Peptidase S1" evidence="11">
    <location>
        <begin position="47"/>
        <end position="283"/>
    </location>
</feature>
<dbReference type="GO" id="GO:0006508">
    <property type="term" value="P:proteolysis"/>
    <property type="evidence" value="ECO:0007669"/>
    <property type="project" value="UniProtKB-KW"/>
</dbReference>
<comment type="subcellular location">
    <subcellularLocation>
        <location evidence="1">Secreted</location>
    </subcellularLocation>
</comment>
<dbReference type="Gene3D" id="2.40.10.10">
    <property type="entry name" value="Trypsin-like serine proteases"/>
    <property type="match status" value="1"/>
</dbReference>
<dbReference type="Pfam" id="PF00089">
    <property type="entry name" value="Trypsin"/>
    <property type="match status" value="1"/>
</dbReference>
<sequence length="294" mass="32773">MTTTTTAVPPFRDIPSEEVDSDEHGGPPGSKSTTCNCGWANKDQRRIVNGVETAVNEFPFMAAIIDRISRFQFCGGSIITPYHALTAAHCTARYVFNGYPISIVIGEHNLFTYEETSATKIIDVATIIQHSNFNWRTLKDDISLLFLAEKIEFNQFVGPVCISPVQLEIPRQYVKIIGWGKLVWQGPSPQALQKVNVRVLHRNSCNRVFPTVAEVNPTQICTYASQKASCQGDSGGPVVWLDPETNRYVQVGLVSFGTICADRNPTVHTDVPAYYNWIRANIEGTYMNLKKIKN</sequence>
<keyword evidence="5 9" id="KW-0378">Hydrolase</keyword>
<dbReference type="PROSITE" id="PS00135">
    <property type="entry name" value="TRYPSIN_SER"/>
    <property type="match status" value="1"/>
</dbReference>
<feature type="region of interest" description="Disordered" evidence="10">
    <location>
        <begin position="1"/>
        <end position="35"/>
    </location>
</feature>
<dbReference type="FunFam" id="2.40.10.10:FF:000146">
    <property type="entry name" value="Serine protease 53"/>
    <property type="match status" value="1"/>
</dbReference>
<protein>
    <recommendedName>
        <fullName evidence="11">Peptidase S1 domain-containing protein</fullName>
    </recommendedName>
</protein>
<evidence type="ECO:0000256" key="9">
    <source>
        <dbReference type="RuleBase" id="RU363034"/>
    </source>
</evidence>
<keyword evidence="6 9" id="KW-0720">Serine protease</keyword>
<keyword evidence="13" id="KW-1185">Reference proteome</keyword>
<name>A0ABD0YMG8_9HEMI</name>
<evidence type="ECO:0000256" key="2">
    <source>
        <dbReference type="ARBA" id="ARBA00022525"/>
    </source>
</evidence>
<reference evidence="12 13" key="1">
    <citation type="submission" date="2024-07" db="EMBL/GenBank/DDBJ databases">
        <title>Chromosome-level genome assembly of the water stick insect Ranatra chinensis (Heteroptera: Nepidae).</title>
        <authorList>
            <person name="Liu X."/>
        </authorList>
    </citation>
    <scope>NUCLEOTIDE SEQUENCE [LARGE SCALE GENOMIC DNA]</scope>
    <source>
        <strain evidence="12">Cailab_2021Rc</strain>
        <tissue evidence="12">Muscle</tissue>
    </source>
</reference>
<dbReference type="AlphaFoldDB" id="A0ABD0YMG8"/>
<dbReference type="InterPro" id="IPR001254">
    <property type="entry name" value="Trypsin_dom"/>
</dbReference>
<dbReference type="EMBL" id="JBFDAA010000010">
    <property type="protein sequence ID" value="KAL1124422.1"/>
    <property type="molecule type" value="Genomic_DNA"/>
</dbReference>
<evidence type="ECO:0000256" key="8">
    <source>
        <dbReference type="ARBA" id="ARBA00023157"/>
    </source>
</evidence>
<evidence type="ECO:0000256" key="10">
    <source>
        <dbReference type="SAM" id="MobiDB-lite"/>
    </source>
</evidence>
<keyword evidence="2" id="KW-0964">Secreted</keyword>
<dbReference type="PANTHER" id="PTHR24252:SF7">
    <property type="entry name" value="HYALIN"/>
    <property type="match status" value="1"/>
</dbReference>
<evidence type="ECO:0000259" key="11">
    <source>
        <dbReference type="PROSITE" id="PS50240"/>
    </source>
</evidence>
<dbReference type="InterPro" id="IPR001314">
    <property type="entry name" value="Peptidase_S1A"/>
</dbReference>
<keyword evidence="4" id="KW-0732">Signal</keyword>
<dbReference type="PROSITE" id="PS50240">
    <property type="entry name" value="TRYPSIN_DOM"/>
    <property type="match status" value="1"/>
</dbReference>
<dbReference type="InterPro" id="IPR009003">
    <property type="entry name" value="Peptidase_S1_PA"/>
</dbReference>
<evidence type="ECO:0000256" key="5">
    <source>
        <dbReference type="ARBA" id="ARBA00022801"/>
    </source>
</evidence>
<evidence type="ECO:0000256" key="3">
    <source>
        <dbReference type="ARBA" id="ARBA00022670"/>
    </source>
</evidence>
<evidence type="ECO:0000313" key="12">
    <source>
        <dbReference type="EMBL" id="KAL1124422.1"/>
    </source>
</evidence>
<dbReference type="PROSITE" id="PS00134">
    <property type="entry name" value="TRYPSIN_HIS"/>
    <property type="match status" value="1"/>
</dbReference>
<dbReference type="SMART" id="SM00020">
    <property type="entry name" value="Tryp_SPc"/>
    <property type="match status" value="1"/>
</dbReference>
<evidence type="ECO:0000313" key="13">
    <source>
        <dbReference type="Proteomes" id="UP001558652"/>
    </source>
</evidence>